<evidence type="ECO:0008006" key="3">
    <source>
        <dbReference type="Google" id="ProtNLM"/>
    </source>
</evidence>
<evidence type="ECO:0000313" key="2">
    <source>
        <dbReference type="Proteomes" id="UP000637061"/>
    </source>
</evidence>
<sequence>MLARSLDLTRIYNSGHDAIALPRDHYELLKDCVQGLEWAPDPDGIYARIPSYTLANPSMVSEDKFKQESFLNSHSLITSPAPLRHRVEQLLSDERIMGNWLIAHTSVLRFISVWDGAEDLPWHWDGPSGADFFFLIYLNEKMGWNDENGGHLSTGRRDLAGNYLHVDSEEVEHLATMAPASRTLVCCNNQNPSFVHKVSPLSGNHERTVLMIGFDIERLKT</sequence>
<dbReference type="AlphaFoldDB" id="A0A8I1JHP3"/>
<name>A0A8I1JHP3_PSEPU</name>
<evidence type="ECO:0000313" key="1">
    <source>
        <dbReference type="EMBL" id="MBI6882891.1"/>
    </source>
</evidence>
<reference evidence="1" key="1">
    <citation type="submission" date="2020-12" db="EMBL/GenBank/DDBJ databases">
        <title>Enhanced detection system for hospital associated transmission using whole genome sequencing surveillance.</title>
        <authorList>
            <person name="Harrison L.H."/>
            <person name="Van Tyne D."/>
            <person name="Marsh J.W."/>
            <person name="Griffith M.P."/>
            <person name="Snyder D.J."/>
            <person name="Cooper V.S."/>
            <person name="Mustapha M."/>
        </authorList>
    </citation>
    <scope>NUCLEOTIDE SEQUENCE</scope>
    <source>
        <strain evidence="1">PSB00042</strain>
    </source>
</reference>
<organism evidence="1 2">
    <name type="scientific">Pseudomonas putida</name>
    <name type="common">Arthrobacter siderocapsulatus</name>
    <dbReference type="NCBI Taxonomy" id="303"/>
    <lineage>
        <taxon>Bacteria</taxon>
        <taxon>Pseudomonadati</taxon>
        <taxon>Pseudomonadota</taxon>
        <taxon>Gammaproteobacteria</taxon>
        <taxon>Pseudomonadales</taxon>
        <taxon>Pseudomonadaceae</taxon>
        <taxon>Pseudomonas</taxon>
    </lineage>
</organism>
<dbReference type="EMBL" id="JAEHTE010000002">
    <property type="protein sequence ID" value="MBI6882891.1"/>
    <property type="molecule type" value="Genomic_DNA"/>
</dbReference>
<dbReference type="Proteomes" id="UP000637061">
    <property type="component" value="Unassembled WGS sequence"/>
</dbReference>
<dbReference type="Gene3D" id="2.60.120.620">
    <property type="entry name" value="q2cbj1_9rhob like domain"/>
    <property type="match status" value="1"/>
</dbReference>
<proteinExistence type="predicted"/>
<gene>
    <name evidence="1" type="ORF">JEU22_03115</name>
</gene>
<protein>
    <recommendedName>
        <fullName evidence="3">2OG-Fe(II) oxygenase</fullName>
    </recommendedName>
</protein>
<dbReference type="RefSeq" id="WP_198746515.1">
    <property type="nucleotide sequence ID" value="NZ_JAEHTE010000002.1"/>
</dbReference>
<comment type="caution">
    <text evidence="1">The sequence shown here is derived from an EMBL/GenBank/DDBJ whole genome shotgun (WGS) entry which is preliminary data.</text>
</comment>
<accession>A0A8I1JHP3</accession>